<keyword evidence="1" id="KW-0812">Transmembrane</keyword>
<sequence length="128" mass="15059">MTSMSKKAFVPLFLVLLFVNPWVEALDFRNPLPFMFSHYALFISGFLFSSWHFKKTIKWAWVFLFSSRRFGTPLTSLVFPPQTWFTGRLKSRRSFWEGLALGFLYQIKAVFSKQPFLVYGCSLTLCFL</sequence>
<dbReference type="Proteomes" id="UP000240838">
    <property type="component" value="Unassembled WGS sequence"/>
</dbReference>
<name>A0A2R6BCJ2_9ARCH</name>
<proteinExistence type="predicted"/>
<organism evidence="2 3">
    <name type="scientific">Candidatus Marsarchaeota G1 archaeon OSP_B</name>
    <dbReference type="NCBI Taxonomy" id="1978153"/>
    <lineage>
        <taxon>Archaea</taxon>
        <taxon>Candidatus Marsarchaeota</taxon>
        <taxon>Candidatus Marsarchaeota group 1</taxon>
    </lineage>
</organism>
<reference evidence="2 3" key="1">
    <citation type="submission" date="2017-04" db="EMBL/GenBank/DDBJ databases">
        <title>Novel microbial lineages endemic to geothermal iron-oxide mats fill important gaps in the evolutionary history of Archaea.</title>
        <authorList>
            <person name="Jay Z.J."/>
            <person name="Beam J.P."/>
            <person name="Dlakic M."/>
            <person name="Rusch D.B."/>
            <person name="Kozubal M.A."/>
            <person name="Inskeep W.P."/>
        </authorList>
    </citation>
    <scope>NUCLEOTIDE SEQUENCE [LARGE SCALE GENOMIC DNA]</scope>
    <source>
        <strain evidence="2">OSP_B</strain>
    </source>
</reference>
<accession>A0A2R6BCJ2</accession>
<evidence type="ECO:0000313" key="3">
    <source>
        <dbReference type="Proteomes" id="UP000240838"/>
    </source>
</evidence>
<keyword evidence="1" id="KW-1133">Transmembrane helix</keyword>
<gene>
    <name evidence="2" type="ORF">B9P99_00470</name>
</gene>
<dbReference type="AlphaFoldDB" id="A0A2R6BCJ2"/>
<protein>
    <submittedName>
        <fullName evidence="2">Uncharacterized protein</fullName>
    </submittedName>
</protein>
<dbReference type="InterPro" id="IPR009844">
    <property type="entry name" value="DUF1404"/>
</dbReference>
<dbReference type="Pfam" id="PF07185">
    <property type="entry name" value="DUF1404"/>
    <property type="match status" value="1"/>
</dbReference>
<comment type="caution">
    <text evidence="2">The sequence shown here is derived from an EMBL/GenBank/DDBJ whole genome shotgun (WGS) entry which is preliminary data.</text>
</comment>
<keyword evidence="1" id="KW-0472">Membrane</keyword>
<feature type="transmembrane region" description="Helical" evidence="1">
    <location>
        <begin position="35"/>
        <end position="53"/>
    </location>
</feature>
<dbReference type="EMBL" id="NEXA01000009">
    <property type="protein sequence ID" value="PSN96352.1"/>
    <property type="molecule type" value="Genomic_DNA"/>
</dbReference>
<evidence type="ECO:0000256" key="1">
    <source>
        <dbReference type="SAM" id="Phobius"/>
    </source>
</evidence>
<evidence type="ECO:0000313" key="2">
    <source>
        <dbReference type="EMBL" id="PSN96352.1"/>
    </source>
</evidence>